<dbReference type="InterPro" id="IPR016036">
    <property type="entry name" value="Malonyl_transacylase_ACP-bd"/>
</dbReference>
<dbReference type="FunFam" id="3.40.50.720:FF:000209">
    <property type="entry name" value="Polyketide synthase Pks12"/>
    <property type="match status" value="1"/>
</dbReference>
<feature type="domain" description="Carrier" evidence="11">
    <location>
        <begin position="7832"/>
        <end position="7907"/>
    </location>
</feature>
<evidence type="ECO:0000256" key="6">
    <source>
        <dbReference type="ARBA" id="ARBA00023194"/>
    </source>
</evidence>
<evidence type="ECO:0000256" key="2">
    <source>
        <dbReference type="ARBA" id="ARBA00004792"/>
    </source>
</evidence>
<dbReference type="InterPro" id="IPR042104">
    <property type="entry name" value="PKS_dehydratase_sf"/>
</dbReference>
<dbReference type="Pfam" id="PF00550">
    <property type="entry name" value="PP-binding"/>
    <property type="match status" value="5"/>
</dbReference>
<dbReference type="Gene3D" id="3.40.50.720">
    <property type="entry name" value="NAD(P)-binding Rossmann-like Domain"/>
    <property type="match status" value="4"/>
</dbReference>
<feature type="region of interest" description="N-terminal hotdog fold" evidence="9">
    <location>
        <begin position="3924"/>
        <end position="4046"/>
    </location>
</feature>
<dbReference type="PROSITE" id="PS00012">
    <property type="entry name" value="PHOSPHOPANTETHEINE"/>
    <property type="match status" value="3"/>
</dbReference>
<sequence length="7997" mass="828220">MNENKLRDYLKWTTADLHETRQRLRAVEDAAREPIAIVAMHCRFPGGVRSADDLWKVVDGGVDALGDVPLDRGWDLTALPGLDSSIQGGFVDGIADFDAGLFGIAPREALAMDPQQRLLLECSWEALERAGIGPLSMRGARVGVFVGGSPSGYDTYLTAEDGVDGYVLTGSSGSVLSGRLAYALGLEGPAVTVDTACSSSLVALHLAVQSLRSGECALALAGGVTVMSTPTAFVEFARQGGLATDGRCKAFSDDADGTGWGEGVGLLVLERLSDARRHGHPVLAVVRGSAVNSDGASNGLTAPNGPSQQRVIRAALTSARLSAADVDAVEAHGTGTSLGDPIEAQALLATYGQDRPADRPLRLGSVKSNIGHTQAAAGVAGVIKMVLALRHEALPRTLHVGAPSSHVDWSAGAVELLTEARPWPRGESPRRAGVSAFGVSGTNAHVIIEETPADDASPADDTGPAVAGGVALPVLPWTVSAKTADGLPAQAARLSSAVGDLPAADVAFSLATTRSGLEHRAVVLGADADALRTGLAALARSTPVADVVSGAVRAGRTAFVFSGQGGQRLGMGRELAAAFPVFDAALAQVCAQFDPLLDRPLRDVIDGSPEELAQTGWAQPALFAVEVALFRLLESWGVIPDYLIGHSVGELAAAHVAGVFDLPEACRLVAARASLMQALPSGGAMWAVRASVDEVTPLLVEGASIAAVNAPGQVVVSGTRAAVEQVAAGLSDRQGRWLTVSHAFHSALMDPMLAEFTRVAGTVAPRTPQLPIISTLTGQLVDEFTADYWADQVRGTVAFADAVRRARDLGVCRFLEVGPDAGLVGAVTETGDDAVLAVPVLRRDRPEPAVAVRAVAQLWTDGGPVDWAAYLAPTGARVVALPSYAFQRERYWPRAPRRRPVGGTVDGALWAALDRGDVVGFAAELGVGPDTPLDAALPALSAWRRRADERSTVEGLCYEESWVPFPVPAVRPEAGHWLLVAQDDDGATALAAELTARGVRVSRLRVTADDLDRDRLAERLASYADVDRVVSFLGRATGDLPGSPELPLGLAATLLLVQALGRARVTGPWWAVTSGAVSVGAGDPVTAPHATAVWGLGRVVALEEPGRWGGLVDVPSTMDEASARSLVDVIAGTGAEDQVAVRGSVAFGRRLVPGAPAGPGWTPRGTVLITGGTGALGARVARWVVSRGAEGVVLVSRRGPAADGAEALRAELTAAGARVEVVAADVAVPGDVEDLLRRYEVSAVVHAAGVVDDGVLDGISVADLSTVWAGKAGAAWHLDRACGDRELDAFVVFSSAAGAWGGAGQGAYAAANAALDGLVAARRARGLTATSIAWGPWADGGMADDALVLARAERGGVVPLDPDRAVSLLGVVSGGVTVADVRWDRFVPAMTALRPNHLWDDLFTPAPTVAESATTGGLRERLAGLPAGPRRAQLRDLVRDRAAAVLGFADRTAIGPDVPFRDLGVDSLMALELRNALNAAAGLSLPSTVVFDHPSAQALADLLDITLFADAAAPADIPAPVGAVDTDPIVVVGMGCRFPGGVVSPDTMWTLLSDGVDAVGDFPVDRGWWVEEGFTPVGGFVAGVTDFDAALFGISPREALSMDPQQRLLLEVTWEALERAGVGPLSLRGAPVGVFAGTNGQDYPMLLAVSDEATDGYASTGSSGSVLSGRVSYALGLEGPAVTVDTACSSSLVAVHLAAQSLRSGECSLALAGGVTVMSTPGAFVEFARQGGLAGDGRCKAFSDDADGTGWGEGAGVLVLERLSDAHRNGHRVLAVVRGSAVNQDGASNGLTAPNGPSQQRVIRQALTSAGLTPADVDAVEAHGTGTSLGDPIEAQALLATYGQGRPADRPVYLGSVKSNIGHTQAAAGVAGVMKMILALQHGVLPRTLHVGTPSTHVDWAAGAVEVLAEQREWSADDRPRRAAVSAFGLSGTNAHLILEEAPDAVEAAPAVEVTPADAAAVGTDGGAALPVLPWVVSAKTADAVAAQARRLLTGVPADAVPVDVAFSLATTRSALEHRAVVLGGDTGDLRNALAALAAGTPSAGTVTGTARSGLTGFVFSGQGSQRLGMGRDLAAAFPVFDAALTEVCAQLDPLLDRPLREVIDGATDEPDRPDTAADLAQTGWAQPALFAVEVALFRLLESWGVVPDYLIGHSIGELTAAHVAGVLDLPDACRLVAARASLMQALPSGGAMWAVRATVDEVTPLLVEGASIAAVNAPGQVVVSGTRAAVEQVAAGLSDRQGRWLTVSHAFHSALMDPMLAEFTRAAETVALRRPQIPIISTLTGEPVEEFTAGYWADQVRGTVAFGAAVDKAAELGVTRYVEVGPDASLVGAVGETRADLLAVPLLHRKQPEPTTTLTALARLWADGGTVDWAALFAPTGARVVDLPTYAFQQQRYWPRVSPQPDTAPGAALDAAFWDVVSHGDLDAFTATLGLAADAGLPDVLAAIDAWQRHRQQLGTAGRLCYRETWTPVGPVAEPTLPGRWLIVTPTGGTDPWADALTAALTARHVDVDRLELDPTKTDRATLAGRLTGHHRLISLLDRDDTELDGHPGLTRGLAATTLLAQAAQDADLAGRIWAVTSGAVSTGPGDPLTHPTRAAVWGLGRVVALEDPDRWGGLVDVPATPTTTAVARLVDMLAGGAGTEDQVALRGTALLGRRLTPADTATGVRAPWTPTGTVLVTGGTGALGARVARWAVARGATHVALLSRRGPDAPGAAALRDDLVAAGATVTIAGCDLTDRAALADAIARIEADAPPIRSVFHTAGTTRATALRESTRTDLADPAAAKVAGAFHLDALLGERELDAFVLYSSIAGTWGSGTQSGYAAANAVLDALAVRRRARGGVATAVAWGPWGGGGMAAAEGAEEDLRRRGLPPLAPDEALAALGLALTGDQPCVTVADVDWDRFVATFTVRRPSTLFTDLTVAPPAPEAASDGALRARLRPLTDRDRRRHVLDLVRGAAAAALGHPDGSAVDPDRAFRDLGFDSLTAVDFRDRLATVTGLSLPSTLVFDHPTATVLTDHLVDEVLGTDRQPEPAQLVRPATDEPVAIVAMSCRLPGGVADPEGLWRLLADGTDAVSPFPTDRGWELDGLADSTAGAYARVGGFLPDAGAFDAAFFGISPREALAMDPQQRLLLETAWESLERAGIAPLSLKGQRVGVFVGAGSSGYLSGVHEVPDGVGGHLITGNSGSVLSGRVAYALGLEGPAVTVDTACSSSLVALHLAVQSLRSGECTLALAGGVTVIASPDAFIDFAQQGGLAVDGRCKAFSDDADGTGWSEGVGLLLVERLSDARRHGHPVLAVVRGSAVNSDGASNGLTAPNGPSQQRVIRQALTDAGLTTADVDAVEAHGTGTSLGDPIEAQALLATYGRDRSADRPLRLGSIKSNIGHTQAAAGVAGMIKMVLALRHETLPRTLHADTPSSHVDWSTGAVELLTEARPWPRGDAPRRAGVSAFGISGTNAHVVIEEAPEHPTVTPAAGSTLPVVPWPVSARSPEGLSAQAARLLAEPGSGREPVDVGFSLATTRSALERRAVVLGADDDALRAGLAVLADGRPHADLVTGVATRGGLTGFVFSGQGGQRLGMGRDLAAAFPVFDAALAEVCAHLDPLLARPLRDVIDSAADDLGRTGWAQPALFAVEVALFRLLESWGVTPDYLIGHSIGELAAAHVAGVLDLPDACRLVAARASLMQALPAGGAMWAVRATVDEVTPLLVDGASIAAVNAPGQVVVSGTREAVEQVAAGLADRQGRWLTVSHAFHSALMDPMLAEFTRAAEGVALRKPQIPIVSTLTGEPVEEFTAGYWADQVRGTVAFAAAVDRAAELGVTRFVELGPDAALVAAVEETRTDVLAVPVLRRDRAEPVTAVAALARLWTHGGAVDWAAFFAPTGARVVDLPTYAFQRERYWLEGGNGPRHVGAIGADPVSHPLLSAVVELADGGGHVFTGRLSTRTAPWLAGHRVDGDLVFPGTGHLELAVRAGDHLGCDRVDELVLEAPLVLADDHAVRVQVAVEAADHTGSRRFTISSRPEHESAWTRNATGVLGTGPARQHPDLTAWPPPGASPVDVTDHYRNRAAQGFDYADVFQGLTAVWRGDGALWAEVALADTHRGEVDRFGLHPAVLDAALQALSYDVGTGDTPSMPFCWTGVTLHATGASVLRVAIRPAGPAGSWTVTLADTAGQPVLTADALTLRPYTGRQAVAARTDRPATGAAPTRRRAAAAVSGGGNTLRTRLAALPEDEQRTELTAIVGRRAAIVLDQPRLQTLDADLAFRDLGFTSLTAVELREALAEETGLRLPATLVFDYPTPRTLVEHLRRELVGAPAAADAPATRATTPLDEPIAIIGMSCRYPGGVRSADDLWRLVAEGTDAISGFPTDRGWDLDALYDPDPDNPGTCYVHEGGFLHDASQFDATFFGISPREAVAMDPQQRLLLEISWEAMEQAGLDAHTLRGSRTGVFAGVTYQDYGGLLAVAEDDFEGFLGTGNSPSVLSGRVAYSFGLEGPALTIDTACSSSLVALHSACQALREGDCTMALAGGVTVMSTPISLVEFSRQRALAPDGRSKPFSADADGASWAEGAGVVLLERLSDARRNGHRVLAVIRGSAVNQDGASNGLTAPNGPSQQRVIRQALANAGLSASDVDVVEAHGTGTSLGDPIEAQAVIATYGQDRPADRPLWLGSVKSNIGHAQAAAGVAGLIKMVAALRHGVLPRSLHAETPTPHVDWSAGAVRLLADARDWPAAGQPRRAAVSAFGMSGTNAHVIVEEAPEQAPEPASPDRPAPAVVPWLLSARSTAALHGQAAALRPLVGAADALDVAWSLLSTRARFEQRAVVVGDHAAALAALAAGEPAGNVVSGVAGGVGRTVFVFPGQGAQWVGMGGALLDSSPVFAETVTECAAVLSGLVDWSVVDVLRGSPDAVSLDRVDVVQPASFVVMVGLAAVWRSYGVRPAAVVGHSQGEVAAACVAGVLSLSDALRIVVARSRAVAELSAGSGAMASLRMPVDQAEALLADLADRADDAGRAGRVGVAAVNSPSQVVISGEVAAVEEVLAECERTGVRARRIAVDYASHSPAMDALADRLAAELADVTARTPEVPWLSTVTGEWVDALDPGYWFRNLREPVRFADAVARLTDEGHAVFVEVSPHPVLAAAVEETVDQAGDQPATVTGTLRRDDGDLDRFLLSAGTLWTHGVDVDWTAAFGDPRPSIVDLPTYAFQRQRYWPTVTLGRAADADTVDTADGEFWAAVERHDTTALASTLGTDPAVLDPLLPALVSWRRQQREQHTTDAWRYRVSWTPLSPATEPSPLTGTWLVVTSAADPAGQRWADTVSGELAARGATCRPLRLTDAHLDRVALGDLLDDGDQPAGVLSLLGSDERPVPGIPGLTAGLGLTATLLQALGDAGSTAPLWALTSAAVSVARWDAVAHPAQAALWGLGRVAALEHPDRWGGLIDVPADADARTARRVVDAIGADGEDQLAVRDSGVFARRLVRAPRPAGADATWRPSGTVLITGGTGALGARMARWVVAHGAAHVLLASRRGPDAPGAADLRRELESQGATVTVAACDTTDRAQLTALLDGIPAAQPLTAVVHAAGVLDDGILDSLTPERIGGVLAPKATAALLLDELTRPLDLDAFVLFASTAGIWGGPGQANYAAANAVLDALAEHRRAAGHAATSIAWGPWADAGMADSAAVEARQRKGGIHPLPPESAVTVLHQAVGDGEATLTVAGVDWQRYAPAFTASRRSPLLDAIPEARAALDAADGDTGGDPDGLTGRLAQLTAAEGERELLDLVRRHVAGVLGFASPAEVEPTHVFSAIGFDSLTAIELRNRLGLATGLRLPATMIFDYPTPYALVRHLRRELVGDAAPAPVVAAERVAERVDDPIVVVGMSCRLPGGISSPEEFWRLLADGGDAITEFPTDRNWDVDAVYDPDPDRAGTTYTRHGGFVTGVSEFDATLFGINPREALSMDPQQRLLLEAVWEAAERAGIDPLSLAGSRTGMFAGSNGSDYGGLLIASPQGADGYFMTGNAASVLSGRVAYALGLEGPAVTVDTACSSSLVALHLATQALRNDECDLALASGVTLISTPAPFVSFSRQHGLAVDGRCKAFSDDADGTGWAEGVGVLVLERLSAARRNGHRILAVVRGSAVNQDGASNGLTAPNGPSQQRVIRAALAGAGLSAGEVDAVEAHGTGTSLGDPIEAQALLATYGQDRPADRPVLLGSVKSNLGHTQAAAGVAGVIKMILALRHEVLPRTLHVGTPSSHVDWSAGAVALLTEERAWPRDGRPRRAGVSSFGISGTNAHVIIEEAPDEDPAPVSPRRELPVVPWPVSARTADGVAAQAERLLAAAEHESADVGFSLATTRSALERRAVVLGADRDELRAGLTALTAGTPTPGAVTGTARNGLTGFVFSGQGGQRLGMGRDLAAAFPVFDAALSQVYAQFDTLLDRPLREVVDGAAEELGQTGWAQPALFAVEVALFRLLESWGVTPDYLIGHSVGELAAAHAAGVLDLPDACRLVAARASLMQALPSGGAMWAVRATLDEVTPLLVDGASIAAVNAPGQVVVSGSREAVEQVAAGLGDRQGRWLTVSHAFHSALMDPMLADFTRVAETVPLRRPQLPIVSTLTGDVVEEFTPTYWADQLRGTVAFADAVGRAAELGVTRFVELGPDASLVGAVEETRDGVLAVPTLHRRQAEATTAVTALARLWADGCPVDWAAFFAPTGARVVDLPTYAFQRKSYWPQPMTHRAGDVTAAGLTAAGHPLLGAAVALAGDEGHLFTGRISLRDHAWLADHDVLGTILFPGTGFLELAVRAADEVGCDRVDELTLAAPLPLPRDGGTHLQLLVGRPDETGTRSIRIHSRPDDAPGDTPWTLHATGTLGTGAPAAPVDLTAWPPAGVETLDVSTFYDMYRAGGFHYGPSFQGLRQAWRVDGDVFVEVALPPEHAADAAAYGLHPPLLDAAVQALTFVALDGTGQSRLPFSWTDVTLHASGAAAFRVRLSQAGPDALTLDIADATGRPVATIGALAMRPVTAAQLAAPRPAYPDSLFRLDWVETATAAATPTGGSWAVLGADDLDLAGALGARPVADLAALDDAEVPDVVLVPCVGTATDATGMAAAARALSTDALTLLQRWLADDRYARSRLVFVTRGAVAGDDAAGISDPAAATVWGLVRSAQSEEPGRFHLVDLDDATSAAALLPAVVGADEPQVVVRAGTARAARLTRLAGDGALLPPAEPAWRLDTTGRGSLANLTLAADPELLAPLGPGLVRVAVRAAGLNFRDVLNALDMYPGDPGPMGVEGAGIVTEVGPGVTRFAPGDRVLGMFGKAFGPVSVADHRMIAHLPADWSFRQAASVPIAFLTAWYGLVDLAKLGTGEAVLIHAAAGGVGMAAVQLARHLGAEVYATASEGKHDTLRALGIPDGHLASSRNLDFEARFRATAESGRIDVVLNSLAGEYVDASLRLLGVGGRFLEMGKTDVRTPEQLRDRHPGVGYHAFDLIEAGAEHIGEMLGEVLRLVESGALRPLPTASWDVRRAPEAYRHVSQARHVGKVVLTMPVPLDPAGTVLVTGGTGGLGRYVARHLVTRHGVRHLLLTSRRGATADGAAELVAELTGLGAQVRVEACDAADRDALARTLATVPADHPLTAVVHVAGVVDDGVIPALTPARLDTTLRPKMDAALNLYELTRDADLAAFVLFSGAAGTFGGAGQANYAAANAFVDEFARWARQRGVPAVALAWGPWVADRGMTGHLTETDFARMAQAGLRPLSEQQGMALFDAALTVDHAALLPMRLDTAALGTGPVPPLLRALAGPARRTAAAAPAAGSSTGGLAAELRGLSRADGVDHLVELVCGQAAAVLGHSSAAEIEAEQAFNALGFDSLTAIELRNRLTAATGTRLPATLVFDYPTPVALAEHLWTALAPATAPDQPTGPDTSALGEVERLERELDRLAAGGAVDAVVSRRLQALAAKWAGAGAPADQDVADGPDDDFSSATADELFDLIDSEFGGAS</sequence>
<dbReference type="SUPFAM" id="SSF55048">
    <property type="entry name" value="Probable ACP-binding domain of malonyl-CoA ACP transacylase"/>
    <property type="match status" value="5"/>
</dbReference>
<dbReference type="SMART" id="SM01294">
    <property type="entry name" value="PKS_PP_betabranch"/>
    <property type="match status" value="4"/>
</dbReference>
<protein>
    <submittedName>
        <fullName evidence="14">Type I polyketide synthase</fullName>
    </submittedName>
</protein>
<accession>A0AAU7MFD3</accession>
<gene>
    <name evidence="15" type="ORF">ABUL08_12090</name>
    <name evidence="14" type="ORF">VK199_12040</name>
</gene>
<dbReference type="GO" id="GO:0006633">
    <property type="term" value="P:fatty acid biosynthetic process"/>
    <property type="evidence" value="ECO:0007669"/>
    <property type="project" value="InterPro"/>
</dbReference>
<dbReference type="SMART" id="SM00826">
    <property type="entry name" value="PKS_DH"/>
    <property type="match status" value="2"/>
</dbReference>
<evidence type="ECO:0000256" key="3">
    <source>
        <dbReference type="ARBA" id="ARBA00022450"/>
    </source>
</evidence>
<dbReference type="InterPro" id="IPR015083">
    <property type="entry name" value="NorB/c/GfsB-D-like_docking"/>
</dbReference>
<reference evidence="15" key="2">
    <citation type="submission" date="2024-06" db="EMBL/GenBank/DDBJ databases">
        <title>Micromonospora mangrovi CCTCC AA 2012012 genome sequences.</title>
        <authorList>
            <person name="Gao J."/>
        </authorList>
    </citation>
    <scope>NUCLEOTIDE SEQUENCE</scope>
    <source>
        <strain evidence="15">CCTCC AA 2012012</strain>
    </source>
</reference>
<dbReference type="InterPro" id="IPR049552">
    <property type="entry name" value="PKS_DH_N"/>
</dbReference>
<dbReference type="EMBL" id="CP159342">
    <property type="protein sequence ID" value="XCH76794.1"/>
    <property type="molecule type" value="Genomic_DNA"/>
</dbReference>
<dbReference type="InterPro" id="IPR013154">
    <property type="entry name" value="ADH-like_N"/>
</dbReference>
<feature type="active site" description="Proton acceptor; for dehydratase activity" evidence="9">
    <location>
        <position position="3956"/>
    </location>
</feature>
<feature type="domain" description="PKS/mFAS DH" evidence="13">
    <location>
        <begin position="6752"/>
        <end position="7027"/>
    </location>
</feature>
<dbReference type="InterPro" id="IPR014043">
    <property type="entry name" value="Acyl_transferase_dom"/>
</dbReference>
<feature type="domain" description="Ketosynthase family 3 (KS3)" evidence="12">
    <location>
        <begin position="32"/>
        <end position="450"/>
    </location>
</feature>
<dbReference type="InterPro" id="IPR014031">
    <property type="entry name" value="Ketoacyl_synth_C"/>
</dbReference>
<dbReference type="InterPro" id="IPR050091">
    <property type="entry name" value="PKS_NRPS_Biosynth_Enz"/>
</dbReference>
<dbReference type="InterPro" id="IPR020806">
    <property type="entry name" value="PKS_PP-bd"/>
</dbReference>
<dbReference type="GO" id="GO:0031177">
    <property type="term" value="F:phosphopantetheine binding"/>
    <property type="evidence" value="ECO:0007669"/>
    <property type="project" value="InterPro"/>
</dbReference>
<proteinExistence type="predicted"/>
<feature type="active site" description="Proton acceptor; for dehydratase activity" evidence="9">
    <location>
        <position position="6784"/>
    </location>
</feature>
<dbReference type="InterPro" id="IPR049551">
    <property type="entry name" value="PKS_DH_C"/>
</dbReference>
<dbReference type="InterPro" id="IPR006162">
    <property type="entry name" value="Ppantetheine_attach_site"/>
</dbReference>
<dbReference type="GO" id="GO:0033068">
    <property type="term" value="P:macrolide biosynthetic process"/>
    <property type="evidence" value="ECO:0007669"/>
    <property type="project" value="UniProtKB-ARBA"/>
</dbReference>
<dbReference type="GO" id="GO:0016491">
    <property type="term" value="F:oxidoreductase activity"/>
    <property type="evidence" value="ECO:0007669"/>
    <property type="project" value="InterPro"/>
</dbReference>
<dbReference type="Pfam" id="PF00109">
    <property type="entry name" value="ketoacyl-synt"/>
    <property type="match status" value="5"/>
</dbReference>
<dbReference type="PROSITE" id="PS50075">
    <property type="entry name" value="CARRIER"/>
    <property type="match status" value="5"/>
</dbReference>
<dbReference type="PROSITE" id="PS00606">
    <property type="entry name" value="KS3_1"/>
    <property type="match status" value="5"/>
</dbReference>
<dbReference type="Gene3D" id="6.10.140.1830">
    <property type="match status" value="1"/>
</dbReference>
<dbReference type="CDD" id="cd05195">
    <property type="entry name" value="enoyl_red"/>
    <property type="match status" value="1"/>
</dbReference>
<dbReference type="Pfam" id="PF08240">
    <property type="entry name" value="ADH_N"/>
    <property type="match status" value="1"/>
</dbReference>
<dbReference type="Pfam" id="PF21089">
    <property type="entry name" value="PKS_DH_N"/>
    <property type="match status" value="2"/>
</dbReference>
<dbReference type="CDD" id="cd08956">
    <property type="entry name" value="KR_3_FAS_SDR_x"/>
    <property type="match status" value="1"/>
</dbReference>
<dbReference type="SMART" id="SM00823">
    <property type="entry name" value="PKS_PP"/>
    <property type="match status" value="5"/>
</dbReference>
<evidence type="ECO:0000259" key="12">
    <source>
        <dbReference type="PROSITE" id="PS52004"/>
    </source>
</evidence>
<dbReference type="SMART" id="SM00829">
    <property type="entry name" value="PKS_ER"/>
    <property type="match status" value="1"/>
</dbReference>
<dbReference type="EMBL" id="CP157762">
    <property type="protein sequence ID" value="XBP96090.1"/>
    <property type="molecule type" value="Genomic_DNA"/>
</dbReference>
<dbReference type="InterPro" id="IPR002364">
    <property type="entry name" value="Quin_OxRdtase/zeta-crystal_CS"/>
</dbReference>
<dbReference type="InterPro" id="IPR041618">
    <property type="entry name" value="PKS_DE"/>
</dbReference>
<dbReference type="InterPro" id="IPR018201">
    <property type="entry name" value="Ketoacyl_synth_AS"/>
</dbReference>
<dbReference type="InterPro" id="IPR016039">
    <property type="entry name" value="Thiolase-like"/>
</dbReference>
<reference evidence="14" key="1">
    <citation type="submission" date="2024-01" db="EMBL/GenBank/DDBJ databases">
        <title>The genome sequence of Micromonospora mangrovi CCTCC AA 2012012.</title>
        <authorList>
            <person name="Gao J."/>
        </authorList>
    </citation>
    <scope>NUCLEOTIDE SEQUENCE</scope>
    <source>
        <strain evidence="14">CCTCC AA 2012012</strain>
    </source>
</reference>
<dbReference type="SMART" id="SM00825">
    <property type="entry name" value="PKS_KS"/>
    <property type="match status" value="5"/>
</dbReference>
<dbReference type="Pfam" id="PF02801">
    <property type="entry name" value="Ketoacyl-synt_C"/>
    <property type="match status" value="5"/>
</dbReference>
<dbReference type="InterPro" id="IPR020841">
    <property type="entry name" value="PKS_Beta-ketoAc_synthase_dom"/>
</dbReference>
<dbReference type="InterPro" id="IPR036291">
    <property type="entry name" value="NAD(P)-bd_dom_sf"/>
</dbReference>
<evidence type="ECO:0000256" key="7">
    <source>
        <dbReference type="ARBA" id="ARBA00023268"/>
    </source>
</evidence>
<feature type="active site" description="Proton donor; for dehydratase activity" evidence="9">
    <location>
        <position position="4119"/>
    </location>
</feature>
<dbReference type="Gene3D" id="1.10.1200.10">
    <property type="entry name" value="ACP-like"/>
    <property type="match status" value="5"/>
</dbReference>
<dbReference type="Gene3D" id="3.90.180.10">
    <property type="entry name" value="Medium-chain alcohol dehydrogenases, catalytic domain"/>
    <property type="match status" value="1"/>
</dbReference>
<dbReference type="Pfam" id="PF08990">
    <property type="entry name" value="Docking"/>
    <property type="match status" value="1"/>
</dbReference>
<feature type="domain" description="Ketosynthase family 3 (KS3)" evidence="12">
    <location>
        <begin position="3046"/>
        <end position="3468"/>
    </location>
</feature>
<dbReference type="InterPro" id="IPR049900">
    <property type="entry name" value="PKS_mFAS_DH"/>
</dbReference>
<feature type="region of interest" description="Disordered" evidence="10">
    <location>
        <begin position="7962"/>
        <end position="7981"/>
    </location>
</feature>
<keyword evidence="5" id="KW-0808">Transferase</keyword>
<dbReference type="RefSeq" id="WP_350937502.1">
    <property type="nucleotide sequence ID" value="NZ_CP157762.1"/>
</dbReference>
<feature type="region of interest" description="N-terminal hotdog fold" evidence="9">
    <location>
        <begin position="6752"/>
        <end position="6877"/>
    </location>
</feature>
<evidence type="ECO:0000256" key="9">
    <source>
        <dbReference type="PROSITE-ProRule" id="PRU01363"/>
    </source>
</evidence>
<dbReference type="PROSITE" id="PS01162">
    <property type="entry name" value="QOR_ZETA_CRYSTAL"/>
    <property type="match status" value="1"/>
</dbReference>
<organism evidence="14">
    <name type="scientific">Micromonospora sp. CCTCC AA 2012012</name>
    <dbReference type="NCBI Taxonomy" id="3111921"/>
    <lineage>
        <taxon>Bacteria</taxon>
        <taxon>Bacillati</taxon>
        <taxon>Actinomycetota</taxon>
        <taxon>Actinomycetes</taxon>
        <taxon>Micromonosporales</taxon>
        <taxon>Micromonosporaceae</taxon>
        <taxon>Micromonospora</taxon>
    </lineage>
</organism>
<feature type="region of interest" description="C-terminal hotdog fold" evidence="9">
    <location>
        <begin position="4058"/>
        <end position="4196"/>
    </location>
</feature>
<evidence type="ECO:0000256" key="4">
    <source>
        <dbReference type="ARBA" id="ARBA00022553"/>
    </source>
</evidence>
<dbReference type="Pfam" id="PF08659">
    <property type="entry name" value="KR"/>
    <property type="match status" value="4"/>
</dbReference>
<dbReference type="CDD" id="cd00833">
    <property type="entry name" value="PKS"/>
    <property type="match status" value="5"/>
</dbReference>
<dbReference type="InterPro" id="IPR016035">
    <property type="entry name" value="Acyl_Trfase/lysoPLipase"/>
</dbReference>
<dbReference type="PANTHER" id="PTHR43775">
    <property type="entry name" value="FATTY ACID SYNTHASE"/>
    <property type="match status" value="1"/>
</dbReference>
<evidence type="ECO:0000313" key="14">
    <source>
        <dbReference type="EMBL" id="XBP96090.1"/>
    </source>
</evidence>
<keyword evidence="4" id="KW-0597">Phosphoprotein</keyword>
<evidence type="ECO:0000256" key="5">
    <source>
        <dbReference type="ARBA" id="ARBA00022679"/>
    </source>
</evidence>
<evidence type="ECO:0000256" key="10">
    <source>
        <dbReference type="SAM" id="MobiDB-lite"/>
    </source>
</evidence>
<dbReference type="PROSITE" id="PS52004">
    <property type="entry name" value="KS3_2"/>
    <property type="match status" value="5"/>
</dbReference>
<dbReference type="GO" id="GO:0004312">
    <property type="term" value="F:fatty acid synthase activity"/>
    <property type="evidence" value="ECO:0007669"/>
    <property type="project" value="TreeGrafter"/>
</dbReference>
<dbReference type="Gene3D" id="3.40.50.11460">
    <property type="match status" value="1"/>
</dbReference>
<dbReference type="SUPFAM" id="SSF47336">
    <property type="entry name" value="ACP-like"/>
    <property type="match status" value="5"/>
</dbReference>
<dbReference type="Gene3D" id="3.10.129.110">
    <property type="entry name" value="Polyketide synthase dehydratase"/>
    <property type="match status" value="2"/>
</dbReference>
<name>A0AAU7MFD3_9ACTN</name>
<dbReference type="InterPro" id="IPR057326">
    <property type="entry name" value="KR_dom"/>
</dbReference>
<dbReference type="Pfam" id="PF14765">
    <property type="entry name" value="PS-DH"/>
    <property type="match status" value="2"/>
</dbReference>
<dbReference type="CDD" id="cd08952">
    <property type="entry name" value="KR_1_SDR_x"/>
    <property type="match status" value="3"/>
</dbReference>
<feature type="compositionally biased region" description="Acidic residues" evidence="10">
    <location>
        <begin position="7968"/>
        <end position="7977"/>
    </location>
</feature>
<dbReference type="SUPFAM" id="SSF53901">
    <property type="entry name" value="Thiolase-like"/>
    <property type="match status" value="5"/>
</dbReference>
<feature type="domain" description="Ketosynthase family 3 (KS3)" evidence="12">
    <location>
        <begin position="1526"/>
        <end position="1941"/>
    </location>
</feature>
<dbReference type="InterPro" id="IPR014030">
    <property type="entry name" value="Ketoacyl_synth_N"/>
</dbReference>
<feature type="domain" description="Carrier" evidence="11">
    <location>
        <begin position="5774"/>
        <end position="5852"/>
    </location>
</feature>
<dbReference type="SUPFAM" id="SSF50129">
    <property type="entry name" value="GroES-like"/>
    <property type="match status" value="1"/>
</dbReference>
<dbReference type="InterPro" id="IPR009081">
    <property type="entry name" value="PP-bd_ACP"/>
</dbReference>
<evidence type="ECO:0000256" key="8">
    <source>
        <dbReference type="ARBA" id="ARBA00023315"/>
    </source>
</evidence>
<dbReference type="GO" id="GO:0004315">
    <property type="term" value="F:3-oxoacyl-[acyl-carrier-protein] synthase activity"/>
    <property type="evidence" value="ECO:0007669"/>
    <property type="project" value="InterPro"/>
</dbReference>
<dbReference type="SUPFAM" id="SSF51735">
    <property type="entry name" value="NAD(P)-binding Rossmann-fold domains"/>
    <property type="match status" value="9"/>
</dbReference>
<dbReference type="Pfam" id="PF00698">
    <property type="entry name" value="Acyl_transf_1"/>
    <property type="match status" value="5"/>
</dbReference>
<keyword evidence="8" id="KW-0012">Acyltransferase</keyword>
<feature type="domain" description="Carrier" evidence="11">
    <location>
        <begin position="4239"/>
        <end position="4314"/>
    </location>
</feature>
<feature type="domain" description="Carrier" evidence="11">
    <location>
        <begin position="1432"/>
        <end position="1507"/>
    </location>
</feature>
<feature type="domain" description="Carrier" evidence="11">
    <location>
        <begin position="2953"/>
        <end position="3028"/>
    </location>
</feature>
<feature type="domain" description="Ketosynthase family 3 (KS3)" evidence="12">
    <location>
        <begin position="4333"/>
        <end position="4759"/>
    </location>
</feature>
<keyword evidence="7" id="KW-0511">Multifunctional enzyme</keyword>
<feature type="region of interest" description="Disordered" evidence="10">
    <location>
        <begin position="4020"/>
        <end position="4059"/>
    </location>
</feature>
<dbReference type="FunFam" id="1.10.1200.10:FF:000007">
    <property type="entry name" value="Probable polyketide synthase pks17"/>
    <property type="match status" value="5"/>
</dbReference>
<dbReference type="Gene3D" id="3.30.70.3290">
    <property type="match status" value="5"/>
</dbReference>
<evidence type="ECO:0000259" key="13">
    <source>
        <dbReference type="PROSITE" id="PS52019"/>
    </source>
</evidence>
<dbReference type="FunFam" id="3.40.366.10:FF:000002">
    <property type="entry name" value="Probable polyketide synthase 2"/>
    <property type="match status" value="1"/>
</dbReference>
<dbReference type="InterPro" id="IPR001227">
    <property type="entry name" value="Ac_transferase_dom_sf"/>
</dbReference>
<dbReference type="SMART" id="SM00822">
    <property type="entry name" value="PKS_KR"/>
    <property type="match status" value="4"/>
</dbReference>
<dbReference type="PROSITE" id="PS52019">
    <property type="entry name" value="PKS_MFAS_DH"/>
    <property type="match status" value="2"/>
</dbReference>
<evidence type="ECO:0000313" key="15">
    <source>
        <dbReference type="EMBL" id="XCH76794.1"/>
    </source>
</evidence>
<evidence type="ECO:0000259" key="11">
    <source>
        <dbReference type="PROSITE" id="PS50075"/>
    </source>
</evidence>
<dbReference type="InterPro" id="IPR036736">
    <property type="entry name" value="ACP-like_sf"/>
</dbReference>
<dbReference type="Gene3D" id="3.40.47.10">
    <property type="match status" value="5"/>
</dbReference>
<keyword evidence="3" id="KW-0596">Phosphopantetheine</keyword>
<dbReference type="InterPro" id="IPR013968">
    <property type="entry name" value="PKS_KR"/>
</dbReference>
<feature type="domain" description="Ketosynthase family 3 (KS3)" evidence="12">
    <location>
        <begin position="5872"/>
        <end position="6298"/>
    </location>
</feature>
<evidence type="ECO:0000256" key="1">
    <source>
        <dbReference type="ARBA" id="ARBA00001957"/>
    </source>
</evidence>
<dbReference type="InterPro" id="IPR032821">
    <property type="entry name" value="PKS_assoc"/>
</dbReference>
<feature type="active site" description="Proton donor; for dehydratase activity" evidence="9">
    <location>
        <position position="6950"/>
    </location>
</feature>
<dbReference type="SMART" id="SM00827">
    <property type="entry name" value="PKS_AT"/>
    <property type="match status" value="5"/>
</dbReference>
<dbReference type="PANTHER" id="PTHR43775:SF51">
    <property type="entry name" value="INACTIVE PHENOLPHTHIOCEROL SYNTHESIS POLYKETIDE SYNTHASE TYPE I PKS1-RELATED"/>
    <property type="match status" value="1"/>
</dbReference>
<dbReference type="Pfam" id="PF16197">
    <property type="entry name" value="KAsynt_C_assoc"/>
    <property type="match status" value="5"/>
</dbReference>
<dbReference type="Pfam" id="PF13602">
    <property type="entry name" value="ADH_zinc_N_2"/>
    <property type="match status" value="1"/>
</dbReference>
<comment type="pathway">
    <text evidence="2">Antibiotic biosynthesis.</text>
</comment>
<dbReference type="Gene3D" id="3.40.366.10">
    <property type="entry name" value="Malonyl-Coenzyme A Acyl Carrier Protein, domain 2"/>
    <property type="match status" value="5"/>
</dbReference>
<dbReference type="InterPro" id="IPR011032">
    <property type="entry name" value="GroES-like_sf"/>
</dbReference>
<dbReference type="FunFam" id="3.90.180.10:FF:000032">
    <property type="entry name" value="Probable polyketide synthase pks1"/>
    <property type="match status" value="1"/>
</dbReference>
<dbReference type="FunFam" id="3.40.47.10:FF:000019">
    <property type="entry name" value="Polyketide synthase type I"/>
    <property type="match status" value="5"/>
</dbReference>
<dbReference type="NCBIfam" id="NF045894">
    <property type="entry name" value="PKS_plus_SDR"/>
    <property type="match status" value="3"/>
</dbReference>
<feature type="region of interest" description="C-terminal hotdog fold" evidence="9">
    <location>
        <begin position="6889"/>
        <end position="7027"/>
    </location>
</feature>
<comment type="cofactor">
    <cofactor evidence="1">
        <name>pantetheine 4'-phosphate</name>
        <dbReference type="ChEBI" id="CHEBI:47942"/>
    </cofactor>
</comment>
<dbReference type="InterPro" id="IPR020843">
    <property type="entry name" value="ER"/>
</dbReference>
<dbReference type="SUPFAM" id="SSF52151">
    <property type="entry name" value="FabD/lysophospholipase-like"/>
    <property type="match status" value="5"/>
</dbReference>
<feature type="domain" description="PKS/mFAS DH" evidence="13">
    <location>
        <begin position="3924"/>
        <end position="4196"/>
    </location>
</feature>
<dbReference type="GO" id="GO:0008270">
    <property type="term" value="F:zinc ion binding"/>
    <property type="evidence" value="ECO:0007669"/>
    <property type="project" value="InterPro"/>
</dbReference>
<keyword evidence="6" id="KW-0045">Antibiotic biosynthesis</keyword>
<dbReference type="InterPro" id="IPR020807">
    <property type="entry name" value="PKS_DH"/>
</dbReference>
<dbReference type="Pfam" id="PF18369">
    <property type="entry name" value="PKS_DE"/>
    <property type="match status" value="3"/>
</dbReference>